<accession>D4S1N1</accession>
<sequence>MGVTAINVERIWLVKDKILYSKADEEKLYIMSIDGNNKELLMDNVEPVQVNSDDTYICILDSKRKVYVIEENGFKYIGEYDIEDNENLMGPDKGNLYFTTFNENGIDVRKISIT</sequence>
<evidence type="ECO:0008006" key="3">
    <source>
        <dbReference type="Google" id="ProtNLM"/>
    </source>
</evidence>
<comment type="caution">
    <text evidence="1">The sequence shown here is derived from an EMBL/GenBank/DDBJ whole genome shotgun (WGS) entry which is preliminary data.</text>
</comment>
<dbReference type="STRING" id="45851.BHV86_08370"/>
<dbReference type="EMBL" id="ABWN01000035">
    <property type="protein sequence ID" value="EFF67779.1"/>
    <property type="molecule type" value="Genomic_DNA"/>
</dbReference>
<reference evidence="1 2" key="1">
    <citation type="submission" date="2010-02" db="EMBL/GenBank/DDBJ databases">
        <authorList>
            <person name="Weinstock G."/>
            <person name="Sodergren E."/>
            <person name="Clifton S."/>
            <person name="Fulton L."/>
            <person name="Fulton B."/>
            <person name="Courtney L."/>
            <person name="Fronick C."/>
            <person name="Harrison M."/>
            <person name="Strong C."/>
            <person name="Farmer C."/>
            <person name="Delahaunty K."/>
            <person name="Markovic C."/>
            <person name="Hall O."/>
            <person name="Minx P."/>
            <person name="Tomlinson C."/>
            <person name="Mitreva M."/>
            <person name="Nelson J."/>
            <person name="Hou S."/>
            <person name="Wollam A."/>
            <person name="Pepin K.H."/>
            <person name="Johnson M."/>
            <person name="Bhonagiri V."/>
            <person name="Zhang X."/>
            <person name="Suruliraj S."/>
            <person name="Warren W."/>
            <person name="Chinwalla A."/>
            <person name="Mardis E.R."/>
            <person name="Wilson R.K."/>
        </authorList>
    </citation>
    <scope>NUCLEOTIDE SEQUENCE [LARGE SCALE GENOMIC DNA]</scope>
    <source>
        <strain evidence="1 2">DSM 2876</strain>
    </source>
</reference>
<proteinExistence type="predicted"/>
<gene>
    <name evidence="1" type="ORF">BUTYVIB_02003</name>
</gene>
<dbReference type="AlphaFoldDB" id="D4S1N1"/>
<organism evidence="1 2">
    <name type="scientific">Eshraghiella crossota DSM 2876</name>
    <dbReference type="NCBI Taxonomy" id="511680"/>
    <lineage>
        <taxon>Bacteria</taxon>
        <taxon>Bacillati</taxon>
        <taxon>Bacillota</taxon>
        <taxon>Clostridia</taxon>
        <taxon>Lachnospirales</taxon>
        <taxon>Lachnospiraceae</taxon>
        <taxon>Eshraghiella</taxon>
    </lineage>
</organism>
<protein>
    <recommendedName>
        <fullName evidence="3">DUF5050 domain-containing protein</fullName>
    </recommendedName>
</protein>
<evidence type="ECO:0000313" key="2">
    <source>
        <dbReference type="Proteomes" id="UP000006238"/>
    </source>
</evidence>
<dbReference type="Proteomes" id="UP000006238">
    <property type="component" value="Unassembled WGS sequence"/>
</dbReference>
<evidence type="ECO:0000313" key="1">
    <source>
        <dbReference type="EMBL" id="EFF67779.1"/>
    </source>
</evidence>
<name>D4S1N1_9FIRM</name>
<dbReference type="SUPFAM" id="SSF69304">
    <property type="entry name" value="Tricorn protease N-terminal domain"/>
    <property type="match status" value="1"/>
</dbReference>
<dbReference type="HOGENOM" id="CLU_2116457_0_0_9"/>
<keyword evidence="2" id="KW-1185">Reference proteome</keyword>